<evidence type="ECO:0000313" key="3">
    <source>
        <dbReference type="EMBL" id="WGV48893.1"/>
    </source>
</evidence>
<proteinExistence type="predicted"/>
<dbReference type="Pfam" id="PF10604">
    <property type="entry name" value="Polyketide_cyc2"/>
    <property type="match status" value="1"/>
</dbReference>
<dbReference type="InterPro" id="IPR023393">
    <property type="entry name" value="START-like_dom_sf"/>
</dbReference>
<dbReference type="OMA" id="SSTWEFT"/>
<gene>
    <name evidence="1" type="ORF">BS297_30050</name>
    <name evidence="2" type="ORF">I3517_10190</name>
    <name evidence="3" type="ORF">QIE55_25735</name>
</gene>
<protein>
    <submittedName>
        <fullName evidence="1">Polyketide cyclase</fullName>
    </submittedName>
    <submittedName>
        <fullName evidence="2">SRPBCC family protein</fullName>
    </submittedName>
</protein>
<reference evidence="3" key="3">
    <citation type="submission" date="2023-08" db="EMBL/GenBank/DDBJ databases">
        <title>Isolation and Characterization of Rhodococcus erythropolis MGMM8.</title>
        <authorList>
            <person name="Diabankana R.G.C."/>
            <person name="Afordoanyi D.M."/>
            <person name="Validov S.Z."/>
        </authorList>
    </citation>
    <scope>NUCLEOTIDE SEQUENCE</scope>
    <source>
        <strain evidence="3">MGMM8</strain>
    </source>
</reference>
<reference evidence="2 5" key="2">
    <citation type="submission" date="2020-12" db="EMBL/GenBank/DDBJ databases">
        <title>Draft genome sequence of furan degrading bacterial strain FUR100.</title>
        <authorList>
            <person name="Woiski C."/>
        </authorList>
    </citation>
    <scope>NUCLEOTIDE SEQUENCE [LARGE SCALE GENOMIC DNA]</scope>
    <source>
        <strain evidence="2 5">FUR100</strain>
    </source>
</reference>
<dbReference type="EMBL" id="JAECSB010000031">
    <property type="protein sequence ID" value="MBH5142985.1"/>
    <property type="molecule type" value="Genomic_DNA"/>
</dbReference>
<dbReference type="RefSeq" id="WP_019745480.1">
    <property type="nucleotide sequence ID" value="NZ_CP011295.1"/>
</dbReference>
<evidence type="ECO:0000313" key="1">
    <source>
        <dbReference type="EMBL" id="KAB2581599.1"/>
    </source>
</evidence>
<evidence type="ECO:0000313" key="5">
    <source>
        <dbReference type="Proteomes" id="UP000627573"/>
    </source>
</evidence>
<dbReference type="EMBL" id="MRBO01000824">
    <property type="protein sequence ID" value="KAB2581599.1"/>
    <property type="molecule type" value="Genomic_DNA"/>
</dbReference>
<dbReference type="CDD" id="cd07812">
    <property type="entry name" value="SRPBCC"/>
    <property type="match status" value="1"/>
</dbReference>
<dbReference type="Gene3D" id="3.30.530.20">
    <property type="match status" value="1"/>
</dbReference>
<keyword evidence="5" id="KW-1185">Reference proteome</keyword>
<dbReference type="KEGG" id="reb:XU06_25290"/>
<dbReference type="SUPFAM" id="SSF55961">
    <property type="entry name" value="Bet v1-like"/>
    <property type="match status" value="1"/>
</dbReference>
<dbReference type="Proteomes" id="UP000325576">
    <property type="component" value="Unassembled WGS sequence"/>
</dbReference>
<name>A0A0C3A671_RHOER</name>
<reference evidence="1 4" key="1">
    <citation type="journal article" date="2017" name="Poromechanics V (2013)">
        <title>Genomic Characterization of the Arsenic-Tolerant Actinobacterium, &lt;i&gt;Rhodococcus erythropolis&lt;/i&gt; S43.</title>
        <authorList>
            <person name="Retamal-Morales G."/>
            <person name="Mehnert M."/>
            <person name="Schwabe R."/>
            <person name="Tischler D."/>
            <person name="Schloemann M."/>
            <person name="Levican G.J."/>
        </authorList>
    </citation>
    <scope>NUCLEOTIDE SEQUENCE [LARGE SCALE GENOMIC DNA]</scope>
    <source>
        <strain evidence="1 4">S43</strain>
    </source>
</reference>
<sequence>MIHVRHSAVAAVPVDVAFDYIDDYRNVPTWMFGVSEFTPFGEFDQGLGATFDAAMQIGPSTLRSKLEVTEWEKNRIIKLSSLGGVSNSSTWEFAAIDDSKTELSVDFAYKLPGGIAGKALGRLIGPFVENAVRNSEETLRHSLEQQFAARGEG</sequence>
<dbReference type="EMBL" id="CP124545">
    <property type="protein sequence ID" value="WGV48893.1"/>
    <property type="molecule type" value="Genomic_DNA"/>
</dbReference>
<evidence type="ECO:0000313" key="4">
    <source>
        <dbReference type="Proteomes" id="UP000325576"/>
    </source>
</evidence>
<dbReference type="Proteomes" id="UP000627573">
    <property type="component" value="Unassembled WGS sequence"/>
</dbReference>
<accession>A0A0C3A671</accession>
<evidence type="ECO:0000313" key="2">
    <source>
        <dbReference type="EMBL" id="MBH5142985.1"/>
    </source>
</evidence>
<dbReference type="Proteomes" id="UP001230933">
    <property type="component" value="Chromosome"/>
</dbReference>
<organism evidence="1 4">
    <name type="scientific">Rhodococcus erythropolis</name>
    <name type="common">Arthrobacter picolinophilus</name>
    <dbReference type="NCBI Taxonomy" id="1833"/>
    <lineage>
        <taxon>Bacteria</taxon>
        <taxon>Bacillati</taxon>
        <taxon>Actinomycetota</taxon>
        <taxon>Actinomycetes</taxon>
        <taxon>Mycobacteriales</taxon>
        <taxon>Nocardiaceae</taxon>
        <taxon>Rhodococcus</taxon>
        <taxon>Rhodococcus erythropolis group</taxon>
    </lineage>
</organism>
<dbReference type="InterPro" id="IPR019587">
    <property type="entry name" value="Polyketide_cyclase/dehydratase"/>
</dbReference>
<dbReference type="AlphaFoldDB" id="A0A0C3A671"/>